<feature type="region of interest" description="Disordered" evidence="1">
    <location>
        <begin position="1"/>
        <end position="25"/>
    </location>
</feature>
<keyword evidence="3" id="KW-1185">Reference proteome</keyword>
<dbReference type="Proteomes" id="UP000315003">
    <property type="component" value="Chromosome"/>
</dbReference>
<evidence type="ECO:0000313" key="2">
    <source>
        <dbReference type="EMBL" id="QDT62001.1"/>
    </source>
</evidence>
<organism evidence="2 3">
    <name type="scientific">Stieleria bergensis</name>
    <dbReference type="NCBI Taxonomy" id="2528025"/>
    <lineage>
        <taxon>Bacteria</taxon>
        <taxon>Pseudomonadati</taxon>
        <taxon>Planctomycetota</taxon>
        <taxon>Planctomycetia</taxon>
        <taxon>Pirellulales</taxon>
        <taxon>Pirellulaceae</taxon>
        <taxon>Stieleria</taxon>
    </lineage>
</organism>
<evidence type="ECO:0000313" key="3">
    <source>
        <dbReference type="Proteomes" id="UP000315003"/>
    </source>
</evidence>
<dbReference type="AlphaFoldDB" id="A0A517T0Y5"/>
<gene>
    <name evidence="2" type="ORF">SV7mr_45420</name>
</gene>
<accession>A0A517T0Y5</accession>
<reference evidence="2 3" key="1">
    <citation type="submission" date="2019-02" db="EMBL/GenBank/DDBJ databases">
        <title>Deep-cultivation of Planctomycetes and their phenomic and genomic characterization uncovers novel biology.</title>
        <authorList>
            <person name="Wiegand S."/>
            <person name="Jogler M."/>
            <person name="Boedeker C."/>
            <person name="Pinto D."/>
            <person name="Vollmers J."/>
            <person name="Rivas-Marin E."/>
            <person name="Kohn T."/>
            <person name="Peeters S.H."/>
            <person name="Heuer A."/>
            <person name="Rast P."/>
            <person name="Oberbeckmann S."/>
            <person name="Bunk B."/>
            <person name="Jeske O."/>
            <person name="Meyerdierks A."/>
            <person name="Storesund J.E."/>
            <person name="Kallscheuer N."/>
            <person name="Luecker S."/>
            <person name="Lage O.M."/>
            <person name="Pohl T."/>
            <person name="Merkel B.J."/>
            <person name="Hornburger P."/>
            <person name="Mueller R.-W."/>
            <person name="Bruemmer F."/>
            <person name="Labrenz M."/>
            <person name="Spormann A.M."/>
            <person name="Op den Camp H."/>
            <person name="Overmann J."/>
            <person name="Amann R."/>
            <person name="Jetten M.S.M."/>
            <person name="Mascher T."/>
            <person name="Medema M.H."/>
            <person name="Devos D.P."/>
            <person name="Kaster A.-K."/>
            <person name="Ovreas L."/>
            <person name="Rohde M."/>
            <person name="Galperin M.Y."/>
            <person name="Jogler C."/>
        </authorList>
    </citation>
    <scope>NUCLEOTIDE SEQUENCE [LARGE SCALE GENOMIC DNA]</scope>
    <source>
        <strain evidence="2 3">SV_7m_r</strain>
    </source>
</reference>
<name>A0A517T0Y5_9BACT</name>
<proteinExistence type="predicted"/>
<sequence length="90" mass="10131">MIAVAPATRSRGPREARDPAKREQAVKPHPLSLFLVSAVSGKMLRLSAHHSPTAVYPPIAKILWHRLLGNLMTSRQFKRLWIKLETTKVV</sequence>
<protein>
    <submittedName>
        <fullName evidence="2">Uncharacterized protein</fullName>
    </submittedName>
</protein>
<dbReference type="EMBL" id="CP036272">
    <property type="protein sequence ID" value="QDT62001.1"/>
    <property type="molecule type" value="Genomic_DNA"/>
</dbReference>
<feature type="compositionally biased region" description="Basic and acidic residues" evidence="1">
    <location>
        <begin position="12"/>
        <end position="25"/>
    </location>
</feature>
<evidence type="ECO:0000256" key="1">
    <source>
        <dbReference type="SAM" id="MobiDB-lite"/>
    </source>
</evidence>